<dbReference type="RefSeq" id="XP_005113299.3">
    <property type="nucleotide sequence ID" value="XM_005113242.3"/>
</dbReference>
<reference evidence="15" key="1">
    <citation type="submission" date="2025-08" db="UniProtKB">
        <authorList>
            <consortium name="RefSeq"/>
        </authorList>
    </citation>
    <scope>IDENTIFICATION</scope>
</reference>
<evidence type="ECO:0000256" key="6">
    <source>
        <dbReference type="ARBA" id="ARBA00023163"/>
    </source>
</evidence>
<accession>A0ABM0KB22</accession>
<evidence type="ECO:0000256" key="11">
    <source>
        <dbReference type="SAM" id="MobiDB-lite"/>
    </source>
</evidence>
<evidence type="ECO:0000259" key="12">
    <source>
        <dbReference type="PROSITE" id="PS50071"/>
    </source>
</evidence>
<keyword evidence="14" id="KW-1185">Reference proteome</keyword>
<feature type="compositionally biased region" description="Low complexity" evidence="11">
    <location>
        <begin position="377"/>
        <end position="388"/>
    </location>
</feature>
<evidence type="ECO:0000313" key="15">
    <source>
        <dbReference type="RefSeq" id="XP_005113299.3"/>
    </source>
</evidence>
<evidence type="ECO:0000256" key="9">
    <source>
        <dbReference type="RuleBase" id="RU000682"/>
    </source>
</evidence>
<feature type="compositionally biased region" description="Polar residues" evidence="11">
    <location>
        <begin position="13"/>
        <end position="30"/>
    </location>
</feature>
<dbReference type="PANTHER" id="PTHR14057">
    <property type="entry name" value="TRANSCRIPTION FACTOR ONECUT"/>
    <property type="match status" value="1"/>
</dbReference>
<evidence type="ECO:0000259" key="13">
    <source>
        <dbReference type="PROSITE" id="PS51042"/>
    </source>
</evidence>
<dbReference type="InterPro" id="IPR051649">
    <property type="entry name" value="CUT_Homeobox"/>
</dbReference>
<feature type="region of interest" description="Disordered" evidence="11">
    <location>
        <begin position="413"/>
        <end position="434"/>
    </location>
</feature>
<keyword evidence="3 10" id="KW-0805">Transcription regulation</keyword>
<dbReference type="SMART" id="SM00389">
    <property type="entry name" value="HOX"/>
    <property type="match status" value="1"/>
</dbReference>
<evidence type="ECO:0000256" key="2">
    <source>
        <dbReference type="ARBA" id="ARBA00008190"/>
    </source>
</evidence>
<dbReference type="InterPro" id="IPR003350">
    <property type="entry name" value="CUT_dom"/>
</dbReference>
<feature type="region of interest" description="Disordered" evidence="11">
    <location>
        <begin position="1"/>
        <end position="51"/>
    </location>
</feature>
<feature type="domain" description="Homeobox" evidence="12">
    <location>
        <begin position="427"/>
        <end position="487"/>
    </location>
</feature>
<sequence length="506" mass="55744">MTMENMGELPADQQINGDSSNGTASQSQPSPQEPDYVNPQDELETSITRSEAIPVSVSSMIDSSEFRSQMGDVTYHTLNGRMSPSYSPNSYATLTPLQPLPPISTVSDKFSHVTGPNVSGSFTLMPQNNGLGAGIMDMTTYGHHRYHEKLGMAGVSMNMGPTLGATAMTMMSGNNLNYQQGLGSYGYAQNGLASPKSEPKMASPNSYVDSYAASPIHNTTRLHSPNSMMVTMNGIHNAPTPSPHSESPQRERAGTSLDIQNKQQQQEIEEINTKELAQRISSELKRYSIPQAVFAQRVLCRSQGTLSDLLRNPKPWSKLKSGRETFRRMWKWLQEPEFQRMSALRLAGSLSSVARTNNICTTISGLSPLTPHWLDVSGNPSSSGNSGSAFKPSPSPVKSGFVGQQSYISEACKRKELDVDKSPEENRPPKKPRLVFTDIQRRTLHAIFKETKRPSKEMQQTIAQQLGLEVTTVANFFMNARRRSLDKWQDDNGNNNRESVSGCNKS</sequence>
<keyword evidence="6 10" id="KW-0804">Transcription</keyword>
<evidence type="ECO:0000313" key="14">
    <source>
        <dbReference type="Proteomes" id="UP000694888"/>
    </source>
</evidence>
<dbReference type="SUPFAM" id="SSF46689">
    <property type="entry name" value="Homeodomain-like"/>
    <property type="match status" value="1"/>
</dbReference>
<dbReference type="SMART" id="SM01109">
    <property type="entry name" value="CUT"/>
    <property type="match status" value="1"/>
</dbReference>
<proteinExistence type="inferred from homology"/>
<name>A0ABM0KB22_APLCA</name>
<dbReference type="PANTHER" id="PTHR14057:SF47">
    <property type="entry name" value="HOMEOBOX PROTEIN ONECUT"/>
    <property type="match status" value="1"/>
</dbReference>
<feature type="region of interest" description="Disordered" evidence="11">
    <location>
        <begin position="484"/>
        <end position="506"/>
    </location>
</feature>
<dbReference type="PROSITE" id="PS50071">
    <property type="entry name" value="HOMEOBOX_2"/>
    <property type="match status" value="1"/>
</dbReference>
<dbReference type="SUPFAM" id="SSF47413">
    <property type="entry name" value="lambda repressor-like DNA-binding domains"/>
    <property type="match status" value="1"/>
</dbReference>
<keyword evidence="4 8" id="KW-0238">DNA-binding</keyword>
<evidence type="ECO:0000256" key="4">
    <source>
        <dbReference type="ARBA" id="ARBA00023125"/>
    </source>
</evidence>
<evidence type="ECO:0000256" key="7">
    <source>
        <dbReference type="ARBA" id="ARBA00023242"/>
    </source>
</evidence>
<organism evidence="14 15">
    <name type="scientific">Aplysia californica</name>
    <name type="common">California sea hare</name>
    <dbReference type="NCBI Taxonomy" id="6500"/>
    <lineage>
        <taxon>Eukaryota</taxon>
        <taxon>Metazoa</taxon>
        <taxon>Spiralia</taxon>
        <taxon>Lophotrochozoa</taxon>
        <taxon>Mollusca</taxon>
        <taxon>Gastropoda</taxon>
        <taxon>Heterobranchia</taxon>
        <taxon>Euthyneura</taxon>
        <taxon>Tectipleura</taxon>
        <taxon>Aplysiida</taxon>
        <taxon>Aplysioidea</taxon>
        <taxon>Aplysiidae</taxon>
        <taxon>Aplysia</taxon>
    </lineage>
</organism>
<keyword evidence="7 8" id="KW-0539">Nucleus</keyword>
<feature type="region of interest" description="Disordered" evidence="11">
    <location>
        <begin position="377"/>
        <end position="401"/>
    </location>
</feature>
<dbReference type="InterPro" id="IPR001356">
    <property type="entry name" value="HD"/>
</dbReference>
<protein>
    <recommendedName>
        <fullName evidence="10">One cut domain family member</fullName>
    </recommendedName>
</protein>
<evidence type="ECO:0000256" key="1">
    <source>
        <dbReference type="ARBA" id="ARBA00004123"/>
    </source>
</evidence>
<feature type="region of interest" description="Disordered" evidence="11">
    <location>
        <begin position="234"/>
        <end position="255"/>
    </location>
</feature>
<dbReference type="CDD" id="cd00086">
    <property type="entry name" value="homeodomain"/>
    <property type="match status" value="1"/>
</dbReference>
<keyword evidence="5 8" id="KW-0371">Homeobox</keyword>
<dbReference type="InterPro" id="IPR009057">
    <property type="entry name" value="Homeodomain-like_sf"/>
</dbReference>
<gene>
    <name evidence="15" type="primary">LOC101845826</name>
</gene>
<evidence type="ECO:0000256" key="5">
    <source>
        <dbReference type="ARBA" id="ARBA00023155"/>
    </source>
</evidence>
<dbReference type="PROSITE" id="PS51042">
    <property type="entry name" value="CUT"/>
    <property type="match status" value="1"/>
</dbReference>
<dbReference type="Gene3D" id="1.10.260.40">
    <property type="entry name" value="lambda repressor-like DNA-binding domains"/>
    <property type="match status" value="1"/>
</dbReference>
<evidence type="ECO:0000256" key="10">
    <source>
        <dbReference type="RuleBase" id="RU361129"/>
    </source>
</evidence>
<dbReference type="Pfam" id="PF02376">
    <property type="entry name" value="CUT"/>
    <property type="match status" value="1"/>
</dbReference>
<dbReference type="InterPro" id="IPR010982">
    <property type="entry name" value="Lambda_DNA-bd_dom_sf"/>
</dbReference>
<evidence type="ECO:0000256" key="8">
    <source>
        <dbReference type="PROSITE-ProRule" id="PRU00108"/>
    </source>
</evidence>
<feature type="compositionally biased region" description="Polar residues" evidence="11">
    <location>
        <begin position="491"/>
        <end position="506"/>
    </location>
</feature>
<comment type="subcellular location">
    <subcellularLocation>
        <location evidence="1 8 9">Nucleus</location>
    </subcellularLocation>
</comment>
<dbReference type="Pfam" id="PF00046">
    <property type="entry name" value="Homeodomain"/>
    <property type="match status" value="1"/>
</dbReference>
<dbReference type="GeneID" id="101845826"/>
<feature type="DNA-binding region" description="Homeobox" evidence="8">
    <location>
        <begin position="429"/>
        <end position="488"/>
    </location>
</feature>
<comment type="similarity">
    <text evidence="2 10">Belongs to the CUT homeobox family.</text>
</comment>
<feature type="domain" description="CUT" evidence="13">
    <location>
        <begin position="262"/>
        <end position="348"/>
    </location>
</feature>
<dbReference type="Proteomes" id="UP000694888">
    <property type="component" value="Unplaced"/>
</dbReference>
<evidence type="ECO:0000256" key="3">
    <source>
        <dbReference type="ARBA" id="ARBA00023015"/>
    </source>
</evidence>
<dbReference type="Gene3D" id="1.10.10.60">
    <property type="entry name" value="Homeodomain-like"/>
    <property type="match status" value="1"/>
</dbReference>
<feature type="compositionally biased region" description="Basic and acidic residues" evidence="11">
    <location>
        <begin position="413"/>
        <end position="428"/>
    </location>
</feature>